<evidence type="ECO:0000256" key="7">
    <source>
        <dbReference type="ARBA" id="ARBA00023239"/>
    </source>
</evidence>
<evidence type="ECO:0000313" key="11">
    <source>
        <dbReference type="Proteomes" id="UP000044625"/>
    </source>
</evidence>
<organism evidence="9 12">
    <name type="scientific">Yersinia pekkanenii</name>
    <dbReference type="NCBI Taxonomy" id="1288385"/>
    <lineage>
        <taxon>Bacteria</taxon>
        <taxon>Pseudomonadati</taxon>
        <taxon>Pseudomonadota</taxon>
        <taxon>Gammaproteobacteria</taxon>
        <taxon>Enterobacterales</taxon>
        <taxon>Yersiniaceae</taxon>
        <taxon>Yersinia</taxon>
    </lineage>
</organism>
<dbReference type="SUPFAM" id="SSF52518">
    <property type="entry name" value="Thiamin diphosphate-binding fold (THDP-binding)"/>
    <property type="match status" value="1"/>
</dbReference>
<dbReference type="PANTHER" id="PTHR43452">
    <property type="entry name" value="PYRUVATE DECARBOXYLASE"/>
    <property type="match status" value="1"/>
</dbReference>
<keyword evidence="9" id="KW-0670">Pyruvate</keyword>
<dbReference type="EMBL" id="CQAZ01000039">
    <property type="protein sequence ID" value="CNI29613.1"/>
    <property type="molecule type" value="Genomic_DNA"/>
</dbReference>
<dbReference type="AlphaFoldDB" id="A0A0T9QUM6"/>
<dbReference type="GO" id="GO:0005829">
    <property type="term" value="C:cytosol"/>
    <property type="evidence" value="ECO:0007669"/>
    <property type="project" value="TreeGrafter"/>
</dbReference>
<name>A0A0T9QUM6_9GAMM</name>
<dbReference type="InterPro" id="IPR012110">
    <property type="entry name" value="PDC/IPDC-like"/>
</dbReference>
<evidence type="ECO:0000256" key="6">
    <source>
        <dbReference type="ARBA" id="ARBA00023052"/>
    </source>
</evidence>
<evidence type="ECO:0000256" key="2">
    <source>
        <dbReference type="ARBA" id="ARBA00007812"/>
    </source>
</evidence>
<gene>
    <name evidence="9" type="primary">ipdC</name>
    <name evidence="9" type="ORF">ERS008529_03620</name>
    <name evidence="10" type="ORF">ERS137968_00405</name>
</gene>
<dbReference type="EMBL" id="CWJL01000002">
    <property type="protein sequence ID" value="CRY63793.1"/>
    <property type="molecule type" value="Genomic_DNA"/>
</dbReference>
<dbReference type="PANTHER" id="PTHR43452:SF30">
    <property type="entry name" value="PYRUVATE DECARBOXYLASE ISOZYME 1-RELATED"/>
    <property type="match status" value="1"/>
</dbReference>
<keyword evidence="4" id="KW-0210">Decarboxylase</keyword>
<comment type="cofactor">
    <cofactor evidence="1">
        <name>thiamine diphosphate</name>
        <dbReference type="ChEBI" id="CHEBI:58937"/>
    </cofactor>
</comment>
<evidence type="ECO:0000256" key="5">
    <source>
        <dbReference type="ARBA" id="ARBA00022842"/>
    </source>
</evidence>
<protein>
    <submittedName>
        <fullName evidence="9">Indole-3-pyruvate decarboxylase</fullName>
        <ecNumber evidence="9">4.1.1.74</ecNumber>
    </submittedName>
</protein>
<evidence type="ECO:0000256" key="4">
    <source>
        <dbReference type="ARBA" id="ARBA00022793"/>
    </source>
</evidence>
<dbReference type="GO" id="GO:0000949">
    <property type="term" value="P:aromatic amino acid family catabolic process to alcohol via Ehrlich pathway"/>
    <property type="evidence" value="ECO:0007669"/>
    <property type="project" value="TreeGrafter"/>
</dbReference>
<comment type="similarity">
    <text evidence="2">Belongs to the TPP enzyme family.</text>
</comment>
<dbReference type="InterPro" id="IPR029061">
    <property type="entry name" value="THDP-binding"/>
</dbReference>
<dbReference type="Pfam" id="PF02775">
    <property type="entry name" value="TPP_enzyme_C"/>
    <property type="match status" value="1"/>
</dbReference>
<dbReference type="Proteomes" id="UP000045840">
    <property type="component" value="Unassembled WGS sequence"/>
</dbReference>
<keyword evidence="7 9" id="KW-0456">Lyase</keyword>
<dbReference type="Gene3D" id="3.40.50.970">
    <property type="match status" value="1"/>
</dbReference>
<reference evidence="12" key="1">
    <citation type="submission" date="2015-03" db="EMBL/GenBank/DDBJ databases">
        <authorList>
            <consortium name="Pathogen Informatics"/>
        </authorList>
    </citation>
    <scope>NUCLEOTIDE SEQUENCE [LARGE SCALE GENOMIC DNA]</scope>
    <source>
        <strain evidence="12">A125KOH2</strain>
    </source>
</reference>
<keyword evidence="6" id="KW-0786">Thiamine pyrophosphate</keyword>
<dbReference type="GO" id="GO:0047434">
    <property type="term" value="F:indolepyruvate decarboxylase activity"/>
    <property type="evidence" value="ECO:0007669"/>
    <property type="project" value="UniProtKB-EC"/>
</dbReference>
<evidence type="ECO:0000256" key="3">
    <source>
        <dbReference type="ARBA" id="ARBA00022723"/>
    </source>
</evidence>
<dbReference type="EC" id="4.1.1.74" evidence="9"/>
<feature type="domain" description="Thiamine pyrophosphate enzyme TPP-binding" evidence="8">
    <location>
        <begin position="2"/>
        <end position="100"/>
    </location>
</feature>
<keyword evidence="11" id="KW-1185">Reference proteome</keyword>
<evidence type="ECO:0000256" key="1">
    <source>
        <dbReference type="ARBA" id="ARBA00001964"/>
    </source>
</evidence>
<keyword evidence="3" id="KW-0479">Metal-binding</keyword>
<dbReference type="GO" id="GO:0030976">
    <property type="term" value="F:thiamine pyrophosphate binding"/>
    <property type="evidence" value="ECO:0007669"/>
    <property type="project" value="InterPro"/>
</dbReference>
<dbReference type="GO" id="GO:0046872">
    <property type="term" value="F:metal ion binding"/>
    <property type="evidence" value="ECO:0007669"/>
    <property type="project" value="UniProtKB-KW"/>
</dbReference>
<sequence length="118" mass="13243">MILLVGDGAAQLTIQEFGSMLRDGLNLIIFLLNNQGYTVERAIHGPHQRYNDIAVWDWTQLPRALAVGKQYVTHCVTKTHQLQHLLAQIENGQHLALIEVVLPQMDIPDLLINVAKSI</sequence>
<reference evidence="10 11" key="3">
    <citation type="submission" date="2015-03" db="EMBL/GenBank/DDBJ databases">
        <authorList>
            <consortium name="Pathogen Informatics"/>
            <person name="Murphy D."/>
        </authorList>
    </citation>
    <scope>NUCLEOTIDE SEQUENCE [LARGE SCALE GENOMIC DNA]</scope>
    <source>
        <strain evidence="10">Type strain: CIP110230</strain>
        <strain evidence="11">type strain: CIP110230</strain>
    </source>
</reference>
<evidence type="ECO:0000259" key="8">
    <source>
        <dbReference type="Pfam" id="PF02775"/>
    </source>
</evidence>
<dbReference type="Proteomes" id="UP000044625">
    <property type="component" value="Unassembled WGS sequence"/>
</dbReference>
<evidence type="ECO:0000313" key="9">
    <source>
        <dbReference type="EMBL" id="CNI29613.1"/>
    </source>
</evidence>
<dbReference type="InterPro" id="IPR011766">
    <property type="entry name" value="TPP_enzyme_TPP-bd"/>
</dbReference>
<keyword evidence="5" id="KW-0460">Magnesium</keyword>
<dbReference type="STRING" id="1288385.ERS137968_00405"/>
<evidence type="ECO:0000313" key="12">
    <source>
        <dbReference type="Proteomes" id="UP000045840"/>
    </source>
</evidence>
<accession>A0A0T9QUM6</accession>
<reference evidence="9" key="2">
    <citation type="submission" date="2015-03" db="EMBL/GenBank/DDBJ databases">
        <authorList>
            <person name="Murphy D."/>
        </authorList>
    </citation>
    <scope>NUCLEOTIDE SEQUENCE [LARGE SCALE GENOMIC DNA]</scope>
    <source>
        <strain evidence="9">A125KOH2</strain>
    </source>
</reference>
<dbReference type="GO" id="GO:0004737">
    <property type="term" value="F:pyruvate decarboxylase activity"/>
    <property type="evidence" value="ECO:0007669"/>
    <property type="project" value="TreeGrafter"/>
</dbReference>
<evidence type="ECO:0000313" key="10">
    <source>
        <dbReference type="EMBL" id="CRY63793.1"/>
    </source>
</evidence>
<proteinExistence type="inferred from homology"/>